<dbReference type="SUPFAM" id="SSF46785">
    <property type="entry name" value="Winged helix' DNA-binding domain"/>
    <property type="match status" value="1"/>
</dbReference>
<dbReference type="EMBL" id="QFPP01000644">
    <property type="protein sequence ID" value="PZQ62239.1"/>
    <property type="molecule type" value="Genomic_DNA"/>
</dbReference>
<comment type="caution">
    <text evidence="6">The sequence shown here is derived from an EMBL/GenBank/DDBJ whole genome shotgun (WGS) entry which is preliminary data.</text>
</comment>
<dbReference type="GO" id="GO:0003677">
    <property type="term" value="F:DNA binding"/>
    <property type="evidence" value="ECO:0007669"/>
    <property type="project" value="UniProtKB-KW"/>
</dbReference>
<dbReference type="InterPro" id="IPR000847">
    <property type="entry name" value="LysR_HTH_N"/>
</dbReference>
<dbReference type="PANTHER" id="PTHR30346:SF28">
    <property type="entry name" value="HTH-TYPE TRANSCRIPTIONAL REGULATOR CYNR"/>
    <property type="match status" value="1"/>
</dbReference>
<evidence type="ECO:0000313" key="7">
    <source>
        <dbReference type="Proteomes" id="UP000249135"/>
    </source>
</evidence>
<feature type="domain" description="HTH lysR-type" evidence="5">
    <location>
        <begin position="1"/>
        <end position="58"/>
    </location>
</feature>
<evidence type="ECO:0000256" key="4">
    <source>
        <dbReference type="ARBA" id="ARBA00023163"/>
    </source>
</evidence>
<organism evidence="6 7">
    <name type="scientific">Variovorax paradoxus</name>
    <dbReference type="NCBI Taxonomy" id="34073"/>
    <lineage>
        <taxon>Bacteria</taxon>
        <taxon>Pseudomonadati</taxon>
        <taxon>Pseudomonadota</taxon>
        <taxon>Betaproteobacteria</taxon>
        <taxon>Burkholderiales</taxon>
        <taxon>Comamonadaceae</taxon>
        <taxon>Variovorax</taxon>
    </lineage>
</organism>
<dbReference type="Proteomes" id="UP000249135">
    <property type="component" value="Unassembled WGS sequence"/>
</dbReference>
<dbReference type="AlphaFoldDB" id="A0A2W5PDS0"/>
<evidence type="ECO:0000256" key="1">
    <source>
        <dbReference type="ARBA" id="ARBA00009437"/>
    </source>
</evidence>
<keyword evidence="2" id="KW-0805">Transcription regulation</keyword>
<gene>
    <name evidence="6" type="ORF">DI563_28655</name>
</gene>
<dbReference type="FunFam" id="1.10.10.10:FF:000001">
    <property type="entry name" value="LysR family transcriptional regulator"/>
    <property type="match status" value="1"/>
</dbReference>
<keyword evidence="3" id="KW-0238">DNA-binding</keyword>
<proteinExistence type="inferred from homology"/>
<dbReference type="PROSITE" id="PS50931">
    <property type="entry name" value="HTH_LYSR"/>
    <property type="match status" value="1"/>
</dbReference>
<dbReference type="GO" id="GO:0032993">
    <property type="term" value="C:protein-DNA complex"/>
    <property type="evidence" value="ECO:0007669"/>
    <property type="project" value="TreeGrafter"/>
</dbReference>
<dbReference type="PRINTS" id="PR00039">
    <property type="entry name" value="HTHLYSR"/>
</dbReference>
<evidence type="ECO:0000313" key="6">
    <source>
        <dbReference type="EMBL" id="PZQ62239.1"/>
    </source>
</evidence>
<feature type="non-terminal residue" evidence="6">
    <location>
        <position position="106"/>
    </location>
</feature>
<dbReference type="GO" id="GO:0003700">
    <property type="term" value="F:DNA-binding transcription factor activity"/>
    <property type="evidence" value="ECO:0007669"/>
    <property type="project" value="InterPro"/>
</dbReference>
<keyword evidence="4" id="KW-0804">Transcription</keyword>
<comment type="similarity">
    <text evidence="1">Belongs to the LysR transcriptional regulatory family.</text>
</comment>
<evidence type="ECO:0000256" key="3">
    <source>
        <dbReference type="ARBA" id="ARBA00023125"/>
    </source>
</evidence>
<dbReference type="InterPro" id="IPR036388">
    <property type="entry name" value="WH-like_DNA-bd_sf"/>
</dbReference>
<evidence type="ECO:0000259" key="5">
    <source>
        <dbReference type="PROSITE" id="PS50931"/>
    </source>
</evidence>
<dbReference type="Gene3D" id="1.10.10.10">
    <property type="entry name" value="Winged helix-like DNA-binding domain superfamily/Winged helix DNA-binding domain"/>
    <property type="match status" value="1"/>
</dbReference>
<reference evidence="6 7" key="1">
    <citation type="submission" date="2017-08" db="EMBL/GenBank/DDBJ databases">
        <title>Infants hospitalized years apart are colonized by the same room-sourced microbial strains.</title>
        <authorList>
            <person name="Brooks B."/>
            <person name="Olm M.R."/>
            <person name="Firek B.A."/>
            <person name="Baker R."/>
            <person name="Thomas B.C."/>
            <person name="Morowitz M.J."/>
            <person name="Banfield J.F."/>
        </authorList>
    </citation>
    <scope>NUCLEOTIDE SEQUENCE [LARGE SCALE GENOMIC DNA]</scope>
    <source>
        <strain evidence="6">S2_005_003_R2_41</strain>
    </source>
</reference>
<name>A0A2W5PDS0_VARPD</name>
<dbReference type="InterPro" id="IPR036390">
    <property type="entry name" value="WH_DNA-bd_sf"/>
</dbReference>
<dbReference type="Pfam" id="PF00126">
    <property type="entry name" value="HTH_1"/>
    <property type="match status" value="1"/>
</dbReference>
<sequence>MEMRPLRYFAAVAETGHMTRAAEQLGIQQPPLSQQIKALERQLGLQLFKRHPRGVTLTDAGRQFQVEAQRMLGHMAALEARMQRVAQGEEGVLAVGFTSSAAAHAF</sequence>
<protein>
    <submittedName>
        <fullName evidence="6">LysR family transcriptional regulator</fullName>
    </submittedName>
</protein>
<dbReference type="PANTHER" id="PTHR30346">
    <property type="entry name" value="TRANSCRIPTIONAL DUAL REGULATOR HCAR-RELATED"/>
    <property type="match status" value="1"/>
</dbReference>
<evidence type="ECO:0000256" key="2">
    <source>
        <dbReference type="ARBA" id="ARBA00023015"/>
    </source>
</evidence>
<accession>A0A2W5PDS0</accession>